<sequence length="180" mass="20736">MKTLTLGFQFIFLISLESTRAKVFRVSRMTCQTLDSSLCHFKTCKVVHKENGRAALYFNEVIHYNKPIDDVILNLGVFKISKNRRFQFVNETLDFCAVSRQFATGIFGFVMAPILNISNINFSCPIQQSNIVFDGFIIDENTLKEIPIPNGVYMFNIRAAYMKKWATDVKIYASRVEKYS</sequence>
<evidence type="ECO:0008006" key="4">
    <source>
        <dbReference type="Google" id="ProtNLM"/>
    </source>
</evidence>
<evidence type="ECO:0000313" key="2">
    <source>
        <dbReference type="EMBL" id="EDV39116.1"/>
    </source>
</evidence>
<dbReference type="Pfam" id="PF06477">
    <property type="entry name" value="DUF1091"/>
    <property type="match status" value="1"/>
</dbReference>
<accession>B3MAA2</accession>
<organism evidence="2 3">
    <name type="scientific">Drosophila ananassae</name>
    <name type="common">Fruit fly</name>
    <dbReference type="NCBI Taxonomy" id="7217"/>
    <lineage>
        <taxon>Eukaryota</taxon>
        <taxon>Metazoa</taxon>
        <taxon>Ecdysozoa</taxon>
        <taxon>Arthropoda</taxon>
        <taxon>Hexapoda</taxon>
        <taxon>Insecta</taxon>
        <taxon>Pterygota</taxon>
        <taxon>Neoptera</taxon>
        <taxon>Endopterygota</taxon>
        <taxon>Diptera</taxon>
        <taxon>Brachycera</taxon>
        <taxon>Muscomorpha</taxon>
        <taxon>Ephydroidea</taxon>
        <taxon>Drosophilidae</taxon>
        <taxon>Drosophila</taxon>
        <taxon>Sophophora</taxon>
    </lineage>
</organism>
<protein>
    <recommendedName>
        <fullName evidence="4">MD-2-related lipid-recognition domain-containing protein</fullName>
    </recommendedName>
</protein>
<dbReference type="InterPro" id="IPR010512">
    <property type="entry name" value="DUF1091"/>
</dbReference>
<dbReference type="EMBL" id="CH902618">
    <property type="protein sequence ID" value="EDV39116.1"/>
    <property type="molecule type" value="Genomic_DNA"/>
</dbReference>
<dbReference type="OrthoDB" id="7864053at2759"/>
<dbReference type="OMA" id="CPLQQNI"/>
<dbReference type="PhylomeDB" id="B3MAA2"/>
<dbReference type="eggNOG" id="ENOG502T6W2">
    <property type="taxonomic scope" value="Eukaryota"/>
</dbReference>
<dbReference type="PANTHER" id="PTHR20898:SF0">
    <property type="entry name" value="DAEDALUS ON 3-RELATED"/>
    <property type="match status" value="1"/>
</dbReference>
<proteinExistence type="predicted"/>
<dbReference type="Proteomes" id="UP000007801">
    <property type="component" value="Unassembled WGS sequence"/>
</dbReference>
<feature type="signal peptide" evidence="1">
    <location>
        <begin position="1"/>
        <end position="21"/>
    </location>
</feature>
<dbReference type="KEGG" id="dan:6502808"/>
<feature type="chain" id="PRO_5002792276" description="MD-2-related lipid-recognition domain-containing protein" evidence="1">
    <location>
        <begin position="22"/>
        <end position="180"/>
    </location>
</feature>
<keyword evidence="1" id="KW-0732">Signal</keyword>
<gene>
    <name evidence="2" type="primary">Dana\GF20086</name>
    <name evidence="2" type="synonym">dana_GLEANR_22490</name>
    <name evidence="2" type="ORF">GF20086</name>
</gene>
<dbReference type="GeneID" id="6502808"/>
<evidence type="ECO:0000313" key="3">
    <source>
        <dbReference type="Proteomes" id="UP000007801"/>
    </source>
</evidence>
<name>B3MAA2_DROAN</name>
<dbReference type="PANTHER" id="PTHR20898">
    <property type="entry name" value="DAEDALUS ON 3-RELATED-RELATED"/>
    <property type="match status" value="1"/>
</dbReference>
<dbReference type="AlphaFoldDB" id="B3MAA2"/>
<keyword evidence="3" id="KW-1185">Reference proteome</keyword>
<dbReference type="HOGENOM" id="CLU_116900_0_0_1"/>
<reference evidence="2 3" key="1">
    <citation type="journal article" date="2007" name="Nature">
        <title>Evolution of genes and genomes on the Drosophila phylogeny.</title>
        <authorList>
            <consortium name="Drosophila 12 Genomes Consortium"/>
            <person name="Clark A.G."/>
            <person name="Eisen M.B."/>
            <person name="Smith D.R."/>
            <person name="Bergman C.M."/>
            <person name="Oliver B."/>
            <person name="Markow T.A."/>
            <person name="Kaufman T.C."/>
            <person name="Kellis M."/>
            <person name="Gelbart W."/>
            <person name="Iyer V.N."/>
            <person name="Pollard D.A."/>
            <person name="Sackton T.B."/>
            <person name="Larracuente A.M."/>
            <person name="Singh N.D."/>
            <person name="Abad J.P."/>
            <person name="Abt D.N."/>
            <person name="Adryan B."/>
            <person name="Aguade M."/>
            <person name="Akashi H."/>
            <person name="Anderson W.W."/>
            <person name="Aquadro C.F."/>
            <person name="Ardell D.H."/>
            <person name="Arguello R."/>
            <person name="Artieri C.G."/>
            <person name="Barbash D.A."/>
            <person name="Barker D."/>
            <person name="Barsanti P."/>
            <person name="Batterham P."/>
            <person name="Batzoglou S."/>
            <person name="Begun D."/>
            <person name="Bhutkar A."/>
            <person name="Blanco E."/>
            <person name="Bosak S.A."/>
            <person name="Bradley R.K."/>
            <person name="Brand A.D."/>
            <person name="Brent M.R."/>
            <person name="Brooks A.N."/>
            <person name="Brown R.H."/>
            <person name="Butlin R.K."/>
            <person name="Caggese C."/>
            <person name="Calvi B.R."/>
            <person name="Bernardo de Carvalho A."/>
            <person name="Caspi A."/>
            <person name="Castrezana S."/>
            <person name="Celniker S.E."/>
            <person name="Chang J.L."/>
            <person name="Chapple C."/>
            <person name="Chatterji S."/>
            <person name="Chinwalla A."/>
            <person name="Civetta A."/>
            <person name="Clifton S.W."/>
            <person name="Comeron J.M."/>
            <person name="Costello J.C."/>
            <person name="Coyne J.A."/>
            <person name="Daub J."/>
            <person name="David R.G."/>
            <person name="Delcher A.L."/>
            <person name="Delehaunty K."/>
            <person name="Do C.B."/>
            <person name="Ebling H."/>
            <person name="Edwards K."/>
            <person name="Eickbush T."/>
            <person name="Evans J.D."/>
            <person name="Filipski A."/>
            <person name="Findeiss S."/>
            <person name="Freyhult E."/>
            <person name="Fulton L."/>
            <person name="Fulton R."/>
            <person name="Garcia A.C."/>
            <person name="Gardiner A."/>
            <person name="Garfield D.A."/>
            <person name="Garvin B.E."/>
            <person name="Gibson G."/>
            <person name="Gilbert D."/>
            <person name="Gnerre S."/>
            <person name="Godfrey J."/>
            <person name="Good R."/>
            <person name="Gotea V."/>
            <person name="Gravely B."/>
            <person name="Greenberg A.J."/>
            <person name="Griffiths-Jones S."/>
            <person name="Gross S."/>
            <person name="Guigo R."/>
            <person name="Gustafson E.A."/>
            <person name="Haerty W."/>
            <person name="Hahn M.W."/>
            <person name="Halligan D.L."/>
            <person name="Halpern A.L."/>
            <person name="Halter G.M."/>
            <person name="Han M.V."/>
            <person name="Heger A."/>
            <person name="Hillier L."/>
            <person name="Hinrichs A.S."/>
            <person name="Holmes I."/>
            <person name="Hoskins R.A."/>
            <person name="Hubisz M.J."/>
            <person name="Hultmark D."/>
            <person name="Huntley M.A."/>
            <person name="Jaffe D.B."/>
            <person name="Jagadeeshan S."/>
            <person name="Jeck W.R."/>
            <person name="Johnson J."/>
            <person name="Jones C.D."/>
            <person name="Jordan W.C."/>
            <person name="Karpen G.H."/>
            <person name="Kataoka E."/>
            <person name="Keightley P.D."/>
            <person name="Kheradpour P."/>
            <person name="Kirkness E.F."/>
            <person name="Koerich L.B."/>
            <person name="Kristiansen K."/>
            <person name="Kudrna D."/>
            <person name="Kulathinal R.J."/>
            <person name="Kumar S."/>
            <person name="Kwok R."/>
            <person name="Lander E."/>
            <person name="Langley C.H."/>
            <person name="Lapoint R."/>
            <person name="Lazzaro B.P."/>
            <person name="Lee S.J."/>
            <person name="Levesque L."/>
            <person name="Li R."/>
            <person name="Lin C.F."/>
            <person name="Lin M.F."/>
            <person name="Lindblad-Toh K."/>
            <person name="Llopart A."/>
            <person name="Long M."/>
            <person name="Low L."/>
            <person name="Lozovsky E."/>
            <person name="Lu J."/>
            <person name="Luo M."/>
            <person name="Machado C.A."/>
            <person name="Makalowski W."/>
            <person name="Marzo M."/>
            <person name="Matsuda M."/>
            <person name="Matzkin L."/>
            <person name="McAllister B."/>
            <person name="McBride C.S."/>
            <person name="McKernan B."/>
            <person name="McKernan K."/>
            <person name="Mendez-Lago M."/>
            <person name="Minx P."/>
            <person name="Mollenhauer M.U."/>
            <person name="Montooth K."/>
            <person name="Mount S.M."/>
            <person name="Mu X."/>
            <person name="Myers E."/>
            <person name="Negre B."/>
            <person name="Newfeld S."/>
            <person name="Nielsen R."/>
            <person name="Noor M.A."/>
            <person name="O'Grady P."/>
            <person name="Pachter L."/>
            <person name="Papaceit M."/>
            <person name="Parisi M.J."/>
            <person name="Parisi M."/>
            <person name="Parts L."/>
            <person name="Pedersen J.S."/>
            <person name="Pesole G."/>
            <person name="Phillippy A.M."/>
            <person name="Ponting C.P."/>
            <person name="Pop M."/>
            <person name="Porcelli D."/>
            <person name="Powell J.R."/>
            <person name="Prohaska S."/>
            <person name="Pruitt K."/>
            <person name="Puig M."/>
            <person name="Quesneville H."/>
            <person name="Ram K.R."/>
            <person name="Rand D."/>
            <person name="Rasmussen M.D."/>
            <person name="Reed L.K."/>
            <person name="Reenan R."/>
            <person name="Reily A."/>
            <person name="Remington K.A."/>
            <person name="Rieger T.T."/>
            <person name="Ritchie M.G."/>
            <person name="Robin C."/>
            <person name="Rogers Y.H."/>
            <person name="Rohde C."/>
            <person name="Rozas J."/>
            <person name="Rubenfield M.J."/>
            <person name="Ruiz A."/>
            <person name="Russo S."/>
            <person name="Salzberg S.L."/>
            <person name="Sanchez-Gracia A."/>
            <person name="Saranga D.J."/>
            <person name="Sato H."/>
            <person name="Schaeffer S.W."/>
            <person name="Schatz M.C."/>
            <person name="Schlenke T."/>
            <person name="Schwartz R."/>
            <person name="Segarra C."/>
            <person name="Singh R.S."/>
            <person name="Sirot L."/>
            <person name="Sirota M."/>
            <person name="Sisneros N.B."/>
            <person name="Smith C.D."/>
            <person name="Smith T.F."/>
            <person name="Spieth J."/>
            <person name="Stage D.E."/>
            <person name="Stark A."/>
            <person name="Stephan W."/>
            <person name="Strausberg R.L."/>
            <person name="Strempel S."/>
            <person name="Sturgill D."/>
            <person name="Sutton G."/>
            <person name="Sutton G.G."/>
            <person name="Tao W."/>
            <person name="Teichmann S."/>
            <person name="Tobari Y.N."/>
            <person name="Tomimura Y."/>
            <person name="Tsolas J.M."/>
            <person name="Valente V.L."/>
            <person name="Venter E."/>
            <person name="Venter J.C."/>
            <person name="Vicario S."/>
            <person name="Vieira F.G."/>
            <person name="Vilella A.J."/>
            <person name="Villasante A."/>
            <person name="Walenz B."/>
            <person name="Wang J."/>
            <person name="Wasserman M."/>
            <person name="Watts T."/>
            <person name="Wilson D."/>
            <person name="Wilson R.K."/>
            <person name="Wing R.A."/>
            <person name="Wolfner M.F."/>
            <person name="Wong A."/>
            <person name="Wong G.K."/>
            <person name="Wu C.I."/>
            <person name="Wu G."/>
            <person name="Yamamoto D."/>
            <person name="Yang H.P."/>
            <person name="Yang S.P."/>
            <person name="Yorke J.A."/>
            <person name="Yoshida K."/>
            <person name="Zdobnov E."/>
            <person name="Zhang P."/>
            <person name="Zhang Y."/>
            <person name="Zimin A.V."/>
            <person name="Baldwin J."/>
            <person name="Abdouelleil A."/>
            <person name="Abdulkadir J."/>
            <person name="Abebe A."/>
            <person name="Abera B."/>
            <person name="Abreu J."/>
            <person name="Acer S.C."/>
            <person name="Aftuck L."/>
            <person name="Alexander A."/>
            <person name="An P."/>
            <person name="Anderson E."/>
            <person name="Anderson S."/>
            <person name="Arachi H."/>
            <person name="Azer M."/>
            <person name="Bachantsang P."/>
            <person name="Barry A."/>
            <person name="Bayul T."/>
            <person name="Berlin A."/>
            <person name="Bessette D."/>
            <person name="Bloom T."/>
            <person name="Blye J."/>
            <person name="Boguslavskiy L."/>
            <person name="Bonnet C."/>
            <person name="Boukhgalter B."/>
            <person name="Bourzgui I."/>
            <person name="Brown A."/>
            <person name="Cahill P."/>
            <person name="Channer S."/>
            <person name="Cheshatsang Y."/>
            <person name="Chuda L."/>
            <person name="Citroen M."/>
            <person name="Collymore A."/>
            <person name="Cooke P."/>
            <person name="Costello M."/>
            <person name="D'Aco K."/>
            <person name="Daza R."/>
            <person name="De Haan G."/>
            <person name="DeGray S."/>
            <person name="DeMaso C."/>
            <person name="Dhargay N."/>
            <person name="Dooley K."/>
            <person name="Dooley E."/>
            <person name="Doricent M."/>
            <person name="Dorje P."/>
            <person name="Dorjee K."/>
            <person name="Dupes A."/>
            <person name="Elong R."/>
            <person name="Falk J."/>
            <person name="Farina A."/>
            <person name="Faro S."/>
            <person name="Ferguson D."/>
            <person name="Fisher S."/>
            <person name="Foley C.D."/>
            <person name="Franke A."/>
            <person name="Friedrich D."/>
            <person name="Gadbois L."/>
            <person name="Gearin G."/>
            <person name="Gearin C.R."/>
            <person name="Giannoukos G."/>
            <person name="Goode T."/>
            <person name="Graham J."/>
            <person name="Grandbois E."/>
            <person name="Grewal S."/>
            <person name="Gyaltsen K."/>
            <person name="Hafez N."/>
            <person name="Hagos B."/>
            <person name="Hall J."/>
            <person name="Henson C."/>
            <person name="Hollinger A."/>
            <person name="Honan T."/>
            <person name="Huard M.D."/>
            <person name="Hughes L."/>
            <person name="Hurhula B."/>
            <person name="Husby M.E."/>
            <person name="Kamat A."/>
            <person name="Kanga B."/>
            <person name="Kashin S."/>
            <person name="Khazanovich D."/>
            <person name="Kisner P."/>
            <person name="Lance K."/>
            <person name="Lara M."/>
            <person name="Lee W."/>
            <person name="Lennon N."/>
            <person name="Letendre F."/>
            <person name="LeVine R."/>
            <person name="Lipovsky A."/>
            <person name="Liu X."/>
            <person name="Liu J."/>
            <person name="Liu S."/>
            <person name="Lokyitsang T."/>
            <person name="Lokyitsang Y."/>
            <person name="Lubonja R."/>
            <person name="Lui A."/>
            <person name="MacDonald P."/>
            <person name="Magnisalis V."/>
            <person name="Maru K."/>
            <person name="Matthews C."/>
            <person name="McCusker W."/>
            <person name="McDonough S."/>
            <person name="Mehta T."/>
            <person name="Meldrim J."/>
            <person name="Meneus L."/>
            <person name="Mihai O."/>
            <person name="Mihalev A."/>
            <person name="Mihova T."/>
            <person name="Mittelman R."/>
            <person name="Mlenga V."/>
            <person name="Montmayeur A."/>
            <person name="Mulrain L."/>
            <person name="Navidi A."/>
            <person name="Naylor J."/>
            <person name="Negash T."/>
            <person name="Nguyen T."/>
            <person name="Nguyen N."/>
            <person name="Nicol R."/>
            <person name="Norbu C."/>
            <person name="Norbu N."/>
            <person name="Novod N."/>
            <person name="O'Neill B."/>
            <person name="Osman S."/>
            <person name="Markiewicz E."/>
            <person name="Oyono O.L."/>
            <person name="Patti C."/>
            <person name="Phunkhang P."/>
            <person name="Pierre F."/>
            <person name="Priest M."/>
            <person name="Raghuraman S."/>
            <person name="Rege F."/>
            <person name="Reyes R."/>
            <person name="Rise C."/>
            <person name="Rogov P."/>
            <person name="Ross K."/>
            <person name="Ryan E."/>
            <person name="Settipalli S."/>
            <person name="Shea T."/>
            <person name="Sherpa N."/>
            <person name="Shi L."/>
            <person name="Shih D."/>
            <person name="Sparrow T."/>
            <person name="Spaulding J."/>
            <person name="Stalker J."/>
            <person name="Stange-Thomann N."/>
            <person name="Stavropoulos S."/>
            <person name="Stone C."/>
            <person name="Strader C."/>
            <person name="Tesfaye S."/>
            <person name="Thomson T."/>
            <person name="Thoulutsang Y."/>
            <person name="Thoulutsang D."/>
            <person name="Topham K."/>
            <person name="Topping I."/>
            <person name="Tsamla T."/>
            <person name="Vassiliev H."/>
            <person name="Vo A."/>
            <person name="Wangchuk T."/>
            <person name="Wangdi T."/>
            <person name="Weiand M."/>
            <person name="Wilkinson J."/>
            <person name="Wilson A."/>
            <person name="Yadav S."/>
            <person name="Young G."/>
            <person name="Yu Q."/>
            <person name="Zembek L."/>
            <person name="Zhong D."/>
            <person name="Zimmer A."/>
            <person name="Zwirko Z."/>
            <person name="Jaffe D.B."/>
            <person name="Alvarez P."/>
            <person name="Brockman W."/>
            <person name="Butler J."/>
            <person name="Chin C."/>
            <person name="Gnerre S."/>
            <person name="Grabherr M."/>
            <person name="Kleber M."/>
            <person name="Mauceli E."/>
            <person name="MacCallum I."/>
        </authorList>
    </citation>
    <scope>NUCLEOTIDE SEQUENCE [LARGE SCALE GENOMIC DNA]</scope>
    <source>
        <strain evidence="3">Tucson 14024-0371.13</strain>
    </source>
</reference>
<dbReference type="InParanoid" id="B3MAA2"/>
<evidence type="ECO:0000256" key="1">
    <source>
        <dbReference type="SAM" id="SignalP"/>
    </source>
</evidence>